<dbReference type="AlphaFoldDB" id="A0A812KK96"/>
<name>A0A812KK96_SYMPI</name>
<keyword evidence="2" id="KW-1185">Reference proteome</keyword>
<dbReference type="Gene3D" id="1.25.40.10">
    <property type="entry name" value="Tetratricopeptide repeat domain"/>
    <property type="match status" value="1"/>
</dbReference>
<proteinExistence type="predicted"/>
<gene>
    <name evidence="1" type="primary">pksJ</name>
    <name evidence="1" type="ORF">SPIL2461_LOCUS3362</name>
</gene>
<dbReference type="EMBL" id="CAJNIZ010004091">
    <property type="protein sequence ID" value="CAE7228821.1"/>
    <property type="molecule type" value="Genomic_DNA"/>
</dbReference>
<dbReference type="Proteomes" id="UP000649617">
    <property type="component" value="Unassembled WGS sequence"/>
</dbReference>
<organism evidence="1 2">
    <name type="scientific">Symbiodinium pilosum</name>
    <name type="common">Dinoflagellate</name>
    <dbReference type="NCBI Taxonomy" id="2952"/>
    <lineage>
        <taxon>Eukaryota</taxon>
        <taxon>Sar</taxon>
        <taxon>Alveolata</taxon>
        <taxon>Dinophyceae</taxon>
        <taxon>Suessiales</taxon>
        <taxon>Symbiodiniaceae</taxon>
        <taxon>Symbiodinium</taxon>
    </lineage>
</organism>
<sequence length="186" mass="20581">AGQARDMAVDEADKGLEATTLAVMAKIFIKFKGDRRACNKEGHRLATKALELFRETEDVRGQAAASQHSAVAQCNLQEHLPALQSLHAAVRFWRQSEDALNEAHCLTMLAEWLLAWNQPTKAGPAADQALALYNSRGIGGQRATKALNLAVRAQISNGEPWRAIWTSEDALARSREKKDQRSEDRH</sequence>
<dbReference type="SUPFAM" id="SSF48452">
    <property type="entry name" value="TPR-like"/>
    <property type="match status" value="1"/>
</dbReference>
<protein>
    <submittedName>
        <fullName evidence="1">PksJ protein</fullName>
    </submittedName>
</protein>
<evidence type="ECO:0000313" key="1">
    <source>
        <dbReference type="EMBL" id="CAE7228821.1"/>
    </source>
</evidence>
<dbReference type="InterPro" id="IPR011990">
    <property type="entry name" value="TPR-like_helical_dom_sf"/>
</dbReference>
<reference evidence="1" key="1">
    <citation type="submission" date="2021-02" db="EMBL/GenBank/DDBJ databases">
        <authorList>
            <person name="Dougan E. K."/>
            <person name="Rhodes N."/>
            <person name="Thang M."/>
            <person name="Chan C."/>
        </authorList>
    </citation>
    <scope>NUCLEOTIDE SEQUENCE</scope>
</reference>
<comment type="caution">
    <text evidence="1">The sequence shown here is derived from an EMBL/GenBank/DDBJ whole genome shotgun (WGS) entry which is preliminary data.</text>
</comment>
<evidence type="ECO:0000313" key="2">
    <source>
        <dbReference type="Proteomes" id="UP000649617"/>
    </source>
</evidence>
<feature type="non-terminal residue" evidence="1">
    <location>
        <position position="1"/>
    </location>
</feature>
<accession>A0A812KK96</accession>
<dbReference type="OrthoDB" id="425926at2759"/>